<evidence type="ECO:0000313" key="2">
    <source>
        <dbReference type="Proteomes" id="UP001153269"/>
    </source>
</evidence>
<organism evidence="1 2">
    <name type="scientific">Pleuronectes platessa</name>
    <name type="common">European plaice</name>
    <dbReference type="NCBI Taxonomy" id="8262"/>
    <lineage>
        <taxon>Eukaryota</taxon>
        <taxon>Metazoa</taxon>
        <taxon>Chordata</taxon>
        <taxon>Craniata</taxon>
        <taxon>Vertebrata</taxon>
        <taxon>Euteleostomi</taxon>
        <taxon>Actinopterygii</taxon>
        <taxon>Neopterygii</taxon>
        <taxon>Teleostei</taxon>
        <taxon>Neoteleostei</taxon>
        <taxon>Acanthomorphata</taxon>
        <taxon>Carangaria</taxon>
        <taxon>Pleuronectiformes</taxon>
        <taxon>Pleuronectoidei</taxon>
        <taxon>Pleuronectidae</taxon>
        <taxon>Pleuronectes</taxon>
    </lineage>
</organism>
<dbReference type="EMBL" id="CADEAL010004445">
    <property type="protein sequence ID" value="CAB1459731.1"/>
    <property type="molecule type" value="Genomic_DNA"/>
</dbReference>
<sequence length="151" mass="16517">MLTVLCGVIRWNWDPTQGPEVTAAPAQRADFGKLRPLDLDWGENGLFPQREQLWQRRPHSTTVPPGGHDTFGKSFSTRVLLPSEEVLTDGLGLGEGNSTLLLGVGSGLRKFRAATRRTARAGAAGAEFLRGDFVWTTEPVEEPLCFPLTSE</sequence>
<keyword evidence="2" id="KW-1185">Reference proteome</keyword>
<evidence type="ECO:0000313" key="1">
    <source>
        <dbReference type="EMBL" id="CAB1459731.1"/>
    </source>
</evidence>
<protein>
    <submittedName>
        <fullName evidence="1">Uncharacterized protein</fullName>
    </submittedName>
</protein>
<dbReference type="AlphaFoldDB" id="A0A9N7W3I1"/>
<proteinExistence type="predicted"/>
<name>A0A9N7W3I1_PLEPL</name>
<gene>
    <name evidence="1" type="ORF">PLEPLA_LOCUS47568</name>
</gene>
<comment type="caution">
    <text evidence="1">The sequence shown here is derived from an EMBL/GenBank/DDBJ whole genome shotgun (WGS) entry which is preliminary data.</text>
</comment>
<accession>A0A9N7W3I1</accession>
<reference evidence="1" key="1">
    <citation type="submission" date="2020-03" db="EMBL/GenBank/DDBJ databases">
        <authorList>
            <person name="Weist P."/>
        </authorList>
    </citation>
    <scope>NUCLEOTIDE SEQUENCE</scope>
</reference>
<dbReference type="Proteomes" id="UP001153269">
    <property type="component" value="Unassembled WGS sequence"/>
</dbReference>